<evidence type="ECO:0000256" key="4">
    <source>
        <dbReference type="ARBA" id="ARBA00022723"/>
    </source>
</evidence>
<evidence type="ECO:0000313" key="11">
    <source>
        <dbReference type="Proteomes" id="UP000252558"/>
    </source>
</evidence>
<dbReference type="SUPFAM" id="SSF57652">
    <property type="entry name" value="HIPIP (high potential iron protein)"/>
    <property type="match status" value="1"/>
</dbReference>
<organism evidence="10 11">
    <name type="scientific">Corallincola holothuriorum</name>
    <dbReference type="NCBI Taxonomy" id="2282215"/>
    <lineage>
        <taxon>Bacteria</taxon>
        <taxon>Pseudomonadati</taxon>
        <taxon>Pseudomonadota</taxon>
        <taxon>Gammaproteobacteria</taxon>
        <taxon>Alteromonadales</taxon>
        <taxon>Psychromonadaceae</taxon>
        <taxon>Corallincola</taxon>
    </lineage>
</organism>
<dbReference type="GO" id="GO:0046872">
    <property type="term" value="F:metal ion binding"/>
    <property type="evidence" value="ECO:0007669"/>
    <property type="project" value="UniProtKB-KW"/>
</dbReference>
<keyword evidence="2" id="KW-0813">Transport</keyword>
<dbReference type="AlphaFoldDB" id="A0A368NTR6"/>
<evidence type="ECO:0000259" key="9">
    <source>
        <dbReference type="PROSITE" id="PS51373"/>
    </source>
</evidence>
<evidence type="ECO:0000256" key="5">
    <source>
        <dbReference type="ARBA" id="ARBA00022729"/>
    </source>
</evidence>
<dbReference type="Proteomes" id="UP000252558">
    <property type="component" value="Unassembled WGS sequence"/>
</dbReference>
<dbReference type="InterPro" id="IPR006311">
    <property type="entry name" value="TAT_signal"/>
</dbReference>
<keyword evidence="4" id="KW-0479">Metal-binding</keyword>
<keyword evidence="5" id="KW-0732">Signal</keyword>
<keyword evidence="8" id="KW-0411">Iron-sulfur</keyword>
<accession>A0A368NTR6</accession>
<gene>
    <name evidence="10" type="ORF">DU002_02695</name>
</gene>
<dbReference type="InterPro" id="IPR019546">
    <property type="entry name" value="TAT_signal_bac_arc"/>
</dbReference>
<dbReference type="OrthoDB" id="5298540at2"/>
<keyword evidence="6" id="KW-0249">Electron transport</keyword>
<evidence type="ECO:0000256" key="8">
    <source>
        <dbReference type="ARBA" id="ARBA00023014"/>
    </source>
</evidence>
<dbReference type="InterPro" id="IPR000170">
    <property type="entry name" value="High_potential_FeS_prot"/>
</dbReference>
<evidence type="ECO:0000313" key="10">
    <source>
        <dbReference type="EMBL" id="RCU52889.1"/>
    </source>
</evidence>
<evidence type="ECO:0000256" key="1">
    <source>
        <dbReference type="ARBA" id="ARBA00002137"/>
    </source>
</evidence>
<keyword evidence="7" id="KW-0408">Iron</keyword>
<dbReference type="GO" id="GO:0019646">
    <property type="term" value="P:aerobic electron transport chain"/>
    <property type="evidence" value="ECO:0007669"/>
    <property type="project" value="InterPro"/>
</dbReference>
<evidence type="ECO:0000256" key="7">
    <source>
        <dbReference type="ARBA" id="ARBA00023004"/>
    </source>
</evidence>
<dbReference type="NCBIfam" id="TIGR01409">
    <property type="entry name" value="TAT_signal_seq"/>
    <property type="match status" value="1"/>
</dbReference>
<keyword evidence="11" id="KW-1185">Reference proteome</keyword>
<reference evidence="10 11" key="1">
    <citation type="submission" date="2018-07" db="EMBL/GenBank/DDBJ databases">
        <title>Corallincola holothuriorum sp. nov., a new facultative anaerobe isolated from sea cucumber Apostichopus japonicus.</title>
        <authorList>
            <person name="Xia H."/>
        </authorList>
    </citation>
    <scope>NUCLEOTIDE SEQUENCE [LARGE SCALE GENOMIC DNA]</scope>
    <source>
        <strain evidence="10 11">C4</strain>
    </source>
</reference>
<dbReference type="Pfam" id="PF01355">
    <property type="entry name" value="HIPIP"/>
    <property type="match status" value="1"/>
</dbReference>
<dbReference type="PROSITE" id="PS51373">
    <property type="entry name" value="HIPIP"/>
    <property type="match status" value="1"/>
</dbReference>
<evidence type="ECO:0000256" key="6">
    <source>
        <dbReference type="ARBA" id="ARBA00022982"/>
    </source>
</evidence>
<dbReference type="GO" id="GO:0051539">
    <property type="term" value="F:4 iron, 4 sulfur cluster binding"/>
    <property type="evidence" value="ECO:0007669"/>
    <property type="project" value="UniProtKB-KW"/>
</dbReference>
<name>A0A368NTR6_9GAMM</name>
<evidence type="ECO:0000256" key="3">
    <source>
        <dbReference type="ARBA" id="ARBA00022485"/>
    </source>
</evidence>
<dbReference type="RefSeq" id="WP_114336796.1">
    <property type="nucleotide sequence ID" value="NZ_QPID01000001.1"/>
</dbReference>
<dbReference type="EMBL" id="QPID01000001">
    <property type="protein sequence ID" value="RCU52889.1"/>
    <property type="molecule type" value="Genomic_DNA"/>
</dbReference>
<feature type="domain" description="High potential iron-sulfur proteins family profile" evidence="9">
    <location>
        <begin position="34"/>
        <end position="101"/>
    </location>
</feature>
<proteinExistence type="predicted"/>
<keyword evidence="3" id="KW-0004">4Fe-4S</keyword>
<dbReference type="InterPro" id="IPR036369">
    <property type="entry name" value="HIPIP_sf"/>
</dbReference>
<comment type="caution">
    <text evidence="10">The sequence shown here is derived from an EMBL/GenBank/DDBJ whole genome shotgun (WGS) entry which is preliminary data.</text>
</comment>
<dbReference type="GO" id="GO:0009055">
    <property type="term" value="F:electron transfer activity"/>
    <property type="evidence" value="ECO:0007669"/>
    <property type="project" value="InterPro"/>
</dbReference>
<dbReference type="PROSITE" id="PS51318">
    <property type="entry name" value="TAT"/>
    <property type="match status" value="1"/>
</dbReference>
<dbReference type="Gene3D" id="4.10.490.10">
    <property type="entry name" value="High potential iron-sulphur protein"/>
    <property type="match status" value="1"/>
</dbReference>
<protein>
    <submittedName>
        <fullName evidence="10">High-potential iron sulfur protein 2</fullName>
    </submittedName>
</protein>
<comment type="function">
    <text evidence="1">Specific class of high-redox-potential 4Fe-4S ferredoxins. Functions in anaerobic electron transport in most purple and in some other photosynthetic bacteria and in at least one genus (Paracoccus) of halophilic, denitrifying bacteria.</text>
</comment>
<evidence type="ECO:0000256" key="2">
    <source>
        <dbReference type="ARBA" id="ARBA00022448"/>
    </source>
</evidence>
<sequence>MPVNQNDRRRFLKYASLGIVGVTVGTQLRQFAHAGDMPHLSLDDATAKALKYVHASENAEQDCANCMHITGTDGDEWRPCNLFPGKLVNAKGWCAGWVKKP</sequence>